<dbReference type="Proteomes" id="UP000289691">
    <property type="component" value="Unassembled WGS sequence"/>
</dbReference>
<organism evidence="2 3">
    <name type="scientific">Halorientalis pallida</name>
    <dbReference type="NCBI Taxonomy" id="2479928"/>
    <lineage>
        <taxon>Archaea</taxon>
        <taxon>Methanobacteriati</taxon>
        <taxon>Methanobacteriota</taxon>
        <taxon>Stenosarchaea group</taxon>
        <taxon>Halobacteria</taxon>
        <taxon>Halobacteriales</taxon>
        <taxon>Haloarculaceae</taxon>
        <taxon>Halorientalis</taxon>
    </lineage>
</organism>
<dbReference type="Pfam" id="PF01893">
    <property type="entry name" value="UPF0058"/>
    <property type="match status" value="1"/>
</dbReference>
<evidence type="ECO:0000256" key="1">
    <source>
        <dbReference type="SAM" id="MobiDB-lite"/>
    </source>
</evidence>
<reference evidence="2 3" key="1">
    <citation type="submission" date="2019-01" db="EMBL/GenBank/DDBJ databases">
        <title>Halorientalis sp. F13-25 a new haloarchaeum isolated from hypersaline water.</title>
        <authorList>
            <person name="Ana D.-V."/>
            <person name="Cristina S.-P."/>
            <person name="Antonio V."/>
        </authorList>
    </citation>
    <scope>NUCLEOTIDE SEQUENCE [LARGE SCALE GENOMIC DNA]</scope>
    <source>
        <strain evidence="2 3">F13-25</strain>
    </source>
</reference>
<protein>
    <recommendedName>
        <fullName evidence="4">Metal-binding protein</fullName>
    </recommendedName>
</protein>
<dbReference type="SUPFAM" id="SSF140371">
    <property type="entry name" value="Vng1086c-like"/>
    <property type="match status" value="1"/>
</dbReference>
<evidence type="ECO:0000313" key="3">
    <source>
        <dbReference type="Proteomes" id="UP000289691"/>
    </source>
</evidence>
<dbReference type="Gene3D" id="1.20.1270.110">
    <property type="entry name" value="Uncharacterised protein family UPF0058"/>
    <property type="match status" value="1"/>
</dbReference>
<feature type="region of interest" description="Disordered" evidence="1">
    <location>
        <begin position="63"/>
        <end position="83"/>
    </location>
</feature>
<sequence>MRKDEFLHLHQLLAVTQRTLAARGVSETDVDAVAETVSPMAAHASKADHERAVMALASTLAAATADESGAEQDERDRARQAPK</sequence>
<keyword evidence="3" id="KW-1185">Reference proteome</keyword>
<dbReference type="PANTHER" id="PTHR42203:SF2">
    <property type="entry name" value="UPF0058 PROTEIN MJ1205"/>
    <property type="match status" value="1"/>
</dbReference>
<dbReference type="InterPro" id="IPR002753">
    <property type="entry name" value="UPF0058"/>
</dbReference>
<gene>
    <name evidence="2" type="ORF">EAF64_15635</name>
</gene>
<dbReference type="EMBL" id="RDFA01000006">
    <property type="protein sequence ID" value="RXK47218.1"/>
    <property type="molecule type" value="Genomic_DNA"/>
</dbReference>
<name>A0A498KRT7_9EURY</name>
<proteinExistence type="predicted"/>
<comment type="caution">
    <text evidence="2">The sequence shown here is derived from an EMBL/GenBank/DDBJ whole genome shotgun (WGS) entry which is preliminary data.</text>
</comment>
<dbReference type="RefSeq" id="WP_129069930.1">
    <property type="nucleotide sequence ID" value="NZ_RDFA01000006.1"/>
</dbReference>
<feature type="compositionally biased region" description="Basic and acidic residues" evidence="1">
    <location>
        <begin position="72"/>
        <end position="83"/>
    </location>
</feature>
<evidence type="ECO:0000313" key="2">
    <source>
        <dbReference type="EMBL" id="RXK47218.1"/>
    </source>
</evidence>
<dbReference type="PANTHER" id="PTHR42203">
    <property type="entry name" value="UPF0058 PROTEIN MJ1205"/>
    <property type="match status" value="1"/>
</dbReference>
<evidence type="ECO:0008006" key="4">
    <source>
        <dbReference type="Google" id="ProtNLM"/>
    </source>
</evidence>
<accession>A0A498KRT7</accession>
<dbReference type="AlphaFoldDB" id="A0A498KRT7"/>
<dbReference type="InterPro" id="IPR036519">
    <property type="entry name" value="UPF0058_sf"/>
</dbReference>
<dbReference type="OrthoDB" id="377801at2157"/>